<keyword evidence="1" id="KW-0175">Coiled coil</keyword>
<feature type="signal peptide" evidence="3">
    <location>
        <begin position="1"/>
        <end position="23"/>
    </location>
</feature>
<dbReference type="EMBL" id="AEXN01000047">
    <property type="protein sequence ID" value="EGC83152.1"/>
    <property type="molecule type" value="Genomic_DNA"/>
</dbReference>
<dbReference type="Gene3D" id="1.20.120.1850">
    <property type="entry name" value="Ebh helix bundles repeating unit (S and A modules)"/>
    <property type="match status" value="1"/>
</dbReference>
<feature type="chain" id="PRO_5039469784" evidence="3">
    <location>
        <begin position="24"/>
        <end position="419"/>
    </location>
</feature>
<keyword evidence="5" id="KW-1185">Reference proteome</keyword>
<evidence type="ECO:0000256" key="2">
    <source>
        <dbReference type="SAM" id="Phobius"/>
    </source>
</evidence>
<reference evidence="4 5" key="1">
    <citation type="submission" date="2011-01" db="EMBL/GenBank/DDBJ databases">
        <authorList>
            <person name="Durkin A.S."/>
            <person name="Madupu R."/>
            <person name="Torralba M."/>
            <person name="Gillis M."/>
            <person name="Methe B."/>
            <person name="Sutton G."/>
            <person name="Nelson K.E."/>
        </authorList>
    </citation>
    <scope>NUCLEOTIDE SEQUENCE [LARGE SCALE GENOMIC DNA]</scope>
    <source>
        <strain evidence="4 5">ACS-025-V-Sch4</strain>
    </source>
</reference>
<comment type="caution">
    <text evidence="4">The sequence shown here is derived from an EMBL/GenBank/DDBJ whole genome shotgun (WGS) entry which is preliminary data.</text>
</comment>
<dbReference type="OrthoDB" id="1693280at2"/>
<sequence>MKKSNKILALGLGLSLIFAPATSLVSNNINLVYAEESQEKQEKEVSPEEFVAYANEFVDSDEFKALDEKDQKTYKELIKDLTAENLDKDKFNEINEKIDNIKLSYYKDKYDKLKKELDGLKADNLSDDLKEEVESYEDSYQTHEEYSKAVDKIENTIKSIEIYNKDLKSHKDVLKKAIENNKDFKIDLNNEKAVLENKNAKLDEVDKAIDSLNNKIDAYNEEIRLSNMAKLKKIMDGEKSTKESTNYKKASKAIREDFDKKIQAVKDAHGKLDKKEKVENVDEIISNYNSAFDKLDGDKNLEAYNKLVTYYNENKDKLSKEDQKKYEDLIEKLDKSEDFSMDKINELKTQIEKAIKDDEDSATLKKVGAKKIGVQKSSGPKVKRSRSFVRTGVKSVGIVLIVLVVAGLAYFFVAKKDKK</sequence>
<evidence type="ECO:0000256" key="3">
    <source>
        <dbReference type="SAM" id="SignalP"/>
    </source>
</evidence>
<keyword evidence="2" id="KW-0812">Transmembrane</keyword>
<evidence type="ECO:0000256" key="1">
    <source>
        <dbReference type="SAM" id="Coils"/>
    </source>
</evidence>
<keyword evidence="2" id="KW-0472">Membrane</keyword>
<gene>
    <name evidence="4" type="ORF">HMPREF9246_0084</name>
</gene>
<proteinExistence type="predicted"/>
<feature type="coiled-coil region" evidence="1">
    <location>
        <begin position="103"/>
        <end position="229"/>
    </location>
</feature>
<dbReference type="Proteomes" id="UP000005277">
    <property type="component" value="Unassembled WGS sequence"/>
</dbReference>
<name>F0H2Y5_9FIRM</name>
<organism evidence="4 5">
    <name type="scientific">Anaerococcus hydrogenalis ACS-025-V-Sch4</name>
    <dbReference type="NCBI Taxonomy" id="879306"/>
    <lineage>
        <taxon>Bacteria</taxon>
        <taxon>Bacillati</taxon>
        <taxon>Bacillota</taxon>
        <taxon>Tissierellia</taxon>
        <taxon>Tissierellales</taxon>
        <taxon>Peptoniphilaceae</taxon>
        <taxon>Anaerococcus</taxon>
    </lineage>
</organism>
<keyword evidence="3" id="KW-0732">Signal</keyword>
<dbReference type="RefSeq" id="WP_004818652.1">
    <property type="nucleotide sequence ID" value="NZ_AEXN01000047.1"/>
</dbReference>
<accession>F0H2Y5</accession>
<protein>
    <submittedName>
        <fullName evidence="4">Conserved domain protein</fullName>
    </submittedName>
</protein>
<feature type="transmembrane region" description="Helical" evidence="2">
    <location>
        <begin position="395"/>
        <end position="413"/>
    </location>
</feature>
<evidence type="ECO:0000313" key="4">
    <source>
        <dbReference type="EMBL" id="EGC83152.1"/>
    </source>
</evidence>
<evidence type="ECO:0000313" key="5">
    <source>
        <dbReference type="Proteomes" id="UP000005277"/>
    </source>
</evidence>
<dbReference type="AlphaFoldDB" id="F0H2Y5"/>
<keyword evidence="2" id="KW-1133">Transmembrane helix</keyword>